<keyword evidence="1" id="KW-0472">Membrane</keyword>
<accession>A0AAD3T2U0</accession>
<keyword evidence="1" id="KW-0812">Transmembrane</keyword>
<sequence length="117" mass="12797">MPRLYWCLLKSSVIPYPTLILVFDDLMLLALGVAYMTQKFMQTVWEETVPKVSRAINVSPNSTIHDIGSRSLRGSGGCGCSIRASPSQPPPSLWGSGCPEDEALASQKAPCHERFEA</sequence>
<evidence type="ECO:0000313" key="2">
    <source>
        <dbReference type="EMBL" id="GMH21566.1"/>
    </source>
</evidence>
<dbReference type="Proteomes" id="UP001279734">
    <property type="component" value="Unassembled WGS sequence"/>
</dbReference>
<dbReference type="EMBL" id="BSYO01000023">
    <property type="protein sequence ID" value="GMH21566.1"/>
    <property type="molecule type" value="Genomic_DNA"/>
</dbReference>
<protein>
    <submittedName>
        <fullName evidence="2">Uncharacterized protein</fullName>
    </submittedName>
</protein>
<proteinExistence type="predicted"/>
<dbReference type="AlphaFoldDB" id="A0AAD3T2U0"/>
<name>A0AAD3T2U0_NEPGR</name>
<evidence type="ECO:0000313" key="3">
    <source>
        <dbReference type="Proteomes" id="UP001279734"/>
    </source>
</evidence>
<keyword evidence="3" id="KW-1185">Reference proteome</keyword>
<comment type="caution">
    <text evidence="2">The sequence shown here is derived from an EMBL/GenBank/DDBJ whole genome shotgun (WGS) entry which is preliminary data.</text>
</comment>
<organism evidence="2 3">
    <name type="scientific">Nepenthes gracilis</name>
    <name type="common">Slender pitcher plant</name>
    <dbReference type="NCBI Taxonomy" id="150966"/>
    <lineage>
        <taxon>Eukaryota</taxon>
        <taxon>Viridiplantae</taxon>
        <taxon>Streptophyta</taxon>
        <taxon>Embryophyta</taxon>
        <taxon>Tracheophyta</taxon>
        <taxon>Spermatophyta</taxon>
        <taxon>Magnoliopsida</taxon>
        <taxon>eudicotyledons</taxon>
        <taxon>Gunneridae</taxon>
        <taxon>Pentapetalae</taxon>
        <taxon>Caryophyllales</taxon>
        <taxon>Nepenthaceae</taxon>
        <taxon>Nepenthes</taxon>
    </lineage>
</organism>
<gene>
    <name evidence="2" type="ORF">Nepgr_023408</name>
</gene>
<keyword evidence="1" id="KW-1133">Transmembrane helix</keyword>
<reference evidence="2" key="1">
    <citation type="submission" date="2023-05" db="EMBL/GenBank/DDBJ databases">
        <title>Nepenthes gracilis genome sequencing.</title>
        <authorList>
            <person name="Fukushima K."/>
        </authorList>
    </citation>
    <scope>NUCLEOTIDE SEQUENCE</scope>
    <source>
        <strain evidence="2">SING2019-196</strain>
    </source>
</reference>
<evidence type="ECO:0000256" key="1">
    <source>
        <dbReference type="SAM" id="Phobius"/>
    </source>
</evidence>
<feature type="transmembrane region" description="Helical" evidence="1">
    <location>
        <begin position="14"/>
        <end position="35"/>
    </location>
</feature>